<evidence type="ECO:0000313" key="1">
    <source>
        <dbReference type="EMBL" id="OBS64131.1"/>
    </source>
</evidence>
<proteinExistence type="predicted"/>
<evidence type="ECO:0000313" key="2">
    <source>
        <dbReference type="Proteomes" id="UP000092124"/>
    </source>
</evidence>
<reference evidence="1 2" key="1">
    <citation type="submission" date="2016-06" db="EMBL/GenBank/DDBJ databases">
        <title>The Draft Genome Sequence and Annotation of the Desert Woodrat Neotoma lepida.</title>
        <authorList>
            <person name="Campbell M."/>
            <person name="Oakeson K.F."/>
            <person name="Yandell M."/>
            <person name="Halpert J.R."/>
            <person name="Dearing D."/>
        </authorList>
    </citation>
    <scope>NUCLEOTIDE SEQUENCE [LARGE SCALE GENOMIC DNA]</scope>
    <source>
        <strain evidence="1">417</strain>
        <tissue evidence="1">Liver</tissue>
    </source>
</reference>
<protein>
    <submittedName>
        <fullName evidence="1">Uncharacterized protein</fullName>
    </submittedName>
</protein>
<sequence length="69" mass="7819">MKKYCSCKHRALEAPVCQKEKISEITALTIQKQEEISETMLLSRFGMDKIYEGQAEVTGDEYSVESIDG</sequence>
<name>A0A1A6GD09_NEOLE</name>
<dbReference type="AlphaFoldDB" id="A0A1A6GD09"/>
<gene>
    <name evidence="1" type="ORF">A6R68_07331</name>
</gene>
<keyword evidence="2" id="KW-1185">Reference proteome</keyword>
<organism evidence="1 2">
    <name type="scientific">Neotoma lepida</name>
    <name type="common">Desert woodrat</name>
    <dbReference type="NCBI Taxonomy" id="56216"/>
    <lineage>
        <taxon>Eukaryota</taxon>
        <taxon>Metazoa</taxon>
        <taxon>Chordata</taxon>
        <taxon>Craniata</taxon>
        <taxon>Vertebrata</taxon>
        <taxon>Euteleostomi</taxon>
        <taxon>Mammalia</taxon>
        <taxon>Eutheria</taxon>
        <taxon>Euarchontoglires</taxon>
        <taxon>Glires</taxon>
        <taxon>Rodentia</taxon>
        <taxon>Myomorpha</taxon>
        <taxon>Muroidea</taxon>
        <taxon>Cricetidae</taxon>
        <taxon>Neotominae</taxon>
        <taxon>Neotoma</taxon>
    </lineage>
</organism>
<dbReference type="Proteomes" id="UP000092124">
    <property type="component" value="Unassembled WGS sequence"/>
</dbReference>
<comment type="caution">
    <text evidence="1">The sequence shown here is derived from an EMBL/GenBank/DDBJ whole genome shotgun (WGS) entry which is preliminary data.</text>
</comment>
<accession>A0A1A6GD09</accession>
<dbReference type="EMBL" id="LZPO01097364">
    <property type="protein sequence ID" value="OBS64131.1"/>
    <property type="molecule type" value="Genomic_DNA"/>
</dbReference>
<feature type="non-terminal residue" evidence="1">
    <location>
        <position position="69"/>
    </location>
</feature>
<dbReference type="STRING" id="56216.A0A1A6GD09"/>